<evidence type="ECO:0000313" key="2">
    <source>
        <dbReference type="EMBL" id="MFD1292923.1"/>
    </source>
</evidence>
<dbReference type="RefSeq" id="WP_386807831.1">
    <property type="nucleotide sequence ID" value="NZ_JBHTMV010000003.1"/>
</dbReference>
<name>A0ABW3WLB3_9FLAO</name>
<sequence>MSEVTEINYGPLKEFIGVWKGDKGMDIAPESDGTEENPYYETITFEEGGDLTNGEEQVLAVLHYRRIVKRKSNDGIFHDETGYWMWDAKENVIMHSLNIPRAVSLLAGVKLTDANYKNGKLSIDISAGIENNDWGIVQSPFMKEKALTKNYRQVIEIENGKMTYAETTMLDIYGREFEHTDKNELILQS</sequence>
<keyword evidence="3" id="KW-1185">Reference proteome</keyword>
<dbReference type="InterPro" id="IPR012674">
    <property type="entry name" value="Calycin"/>
</dbReference>
<comment type="caution">
    <text evidence="2">The sequence shown here is derived from an EMBL/GenBank/DDBJ whole genome shotgun (WGS) entry which is preliminary data.</text>
</comment>
<dbReference type="EMBL" id="JBHTMV010000003">
    <property type="protein sequence ID" value="MFD1292923.1"/>
    <property type="molecule type" value="Genomic_DNA"/>
</dbReference>
<dbReference type="Proteomes" id="UP001597241">
    <property type="component" value="Unassembled WGS sequence"/>
</dbReference>
<dbReference type="SUPFAM" id="SSF50814">
    <property type="entry name" value="Lipocalins"/>
    <property type="match status" value="1"/>
</dbReference>
<reference evidence="3" key="1">
    <citation type="journal article" date="2019" name="Int. J. Syst. Evol. Microbiol.">
        <title>The Global Catalogue of Microorganisms (GCM) 10K type strain sequencing project: providing services to taxonomists for standard genome sequencing and annotation.</title>
        <authorList>
            <consortium name="The Broad Institute Genomics Platform"/>
            <consortium name="The Broad Institute Genome Sequencing Center for Infectious Disease"/>
            <person name="Wu L."/>
            <person name="Ma J."/>
        </authorList>
    </citation>
    <scope>NUCLEOTIDE SEQUENCE [LARGE SCALE GENOMIC DNA]</scope>
    <source>
        <strain evidence="3">CCUG 62221</strain>
    </source>
</reference>
<gene>
    <name evidence="2" type="ORF">ACFQ5N_03650</name>
</gene>
<feature type="domain" description="THAP4-like heme-binding" evidence="1">
    <location>
        <begin position="9"/>
        <end position="185"/>
    </location>
</feature>
<dbReference type="InterPro" id="IPR014878">
    <property type="entry name" value="THAP4-like_heme-bd"/>
</dbReference>
<dbReference type="Gene3D" id="2.40.128.20">
    <property type="match status" value="1"/>
</dbReference>
<dbReference type="Pfam" id="PF08768">
    <property type="entry name" value="THAP4_heme-bd"/>
    <property type="match status" value="1"/>
</dbReference>
<protein>
    <submittedName>
        <fullName evidence="2">Heme-binding beta-barrel domain-containing protein</fullName>
    </submittedName>
</protein>
<evidence type="ECO:0000313" key="3">
    <source>
        <dbReference type="Proteomes" id="UP001597241"/>
    </source>
</evidence>
<organism evidence="2 3">
    <name type="scientific">Lutibacter holmesii</name>
    <dbReference type="NCBI Taxonomy" id="1137985"/>
    <lineage>
        <taxon>Bacteria</taxon>
        <taxon>Pseudomonadati</taxon>
        <taxon>Bacteroidota</taxon>
        <taxon>Flavobacteriia</taxon>
        <taxon>Flavobacteriales</taxon>
        <taxon>Flavobacteriaceae</taxon>
        <taxon>Lutibacter</taxon>
    </lineage>
</organism>
<accession>A0ABW3WLB3</accession>
<evidence type="ECO:0000259" key="1">
    <source>
        <dbReference type="Pfam" id="PF08768"/>
    </source>
</evidence>
<proteinExistence type="predicted"/>